<comment type="similarity">
    <text evidence="4">Belongs to the MsrA Met sulfoxide reductase family.</text>
</comment>
<dbReference type="GO" id="GO:0008113">
    <property type="term" value="F:peptide-methionine (S)-S-oxide reductase activity"/>
    <property type="evidence" value="ECO:0007669"/>
    <property type="project" value="UniProtKB-UniRule"/>
</dbReference>
<gene>
    <name evidence="4" type="primary">msrA</name>
    <name evidence="6" type="ORF">CLV47_101389</name>
</gene>
<accession>A0A2T1A6M8</accession>
<dbReference type="EC" id="1.8.4.11" evidence="4"/>
<name>A0A2T1A6M8_9ACTN</name>
<dbReference type="InterPro" id="IPR002569">
    <property type="entry name" value="Met_Sox_Rdtase_MsrA_dom"/>
</dbReference>
<feature type="active site" evidence="4">
    <location>
        <position position="46"/>
    </location>
</feature>
<dbReference type="InterPro" id="IPR036509">
    <property type="entry name" value="Met_Sox_Rdtase_MsrA_sf"/>
</dbReference>
<dbReference type="GO" id="GO:0033744">
    <property type="term" value="F:L-methionine:thioredoxin-disulfide S-oxidoreductase activity"/>
    <property type="evidence" value="ECO:0007669"/>
    <property type="project" value="RHEA"/>
</dbReference>
<comment type="catalytic activity">
    <reaction evidence="3 4">
        <text>[thioredoxin]-disulfide + L-methionine + H2O = L-methionine (S)-S-oxide + [thioredoxin]-dithiol</text>
        <dbReference type="Rhea" id="RHEA:19993"/>
        <dbReference type="Rhea" id="RHEA-COMP:10698"/>
        <dbReference type="Rhea" id="RHEA-COMP:10700"/>
        <dbReference type="ChEBI" id="CHEBI:15377"/>
        <dbReference type="ChEBI" id="CHEBI:29950"/>
        <dbReference type="ChEBI" id="CHEBI:50058"/>
        <dbReference type="ChEBI" id="CHEBI:57844"/>
        <dbReference type="ChEBI" id="CHEBI:58772"/>
        <dbReference type="EC" id="1.8.4.11"/>
    </reaction>
</comment>
<sequence length="222" mass="24505">MIDERVALKGRADYGYAVPDTHEVLGNPIKPPYPDNLEVAVFGMGCFWGAERIFWQLDGVWTTAAAYAGGYTPYPTYEEVCSGRTGHAEVALVVYDPKQITFEALVAVFFENHNPTTRYQQGNDVGTQYRSTILTTTPEQAEVADKVRTAYQARLTEAGHGEITTDIEPVGPIYLAEDYHQQYLFKNPNGYCNHGFNGIACPVGILAQDEVPSQQSVLGNTD</sequence>
<comment type="function">
    <text evidence="4">Has an important function as a repair enzyme for proteins that have been inactivated by oxidation. Catalyzes the reversible oxidation-reduction of methionine sulfoxide in proteins to methionine.</text>
</comment>
<dbReference type="GO" id="GO:0034599">
    <property type="term" value="P:cellular response to oxidative stress"/>
    <property type="evidence" value="ECO:0007669"/>
    <property type="project" value="TreeGrafter"/>
</dbReference>
<evidence type="ECO:0000256" key="4">
    <source>
        <dbReference type="HAMAP-Rule" id="MF_01401"/>
    </source>
</evidence>
<keyword evidence="7" id="KW-1185">Reference proteome</keyword>
<dbReference type="InterPro" id="IPR050162">
    <property type="entry name" value="MsrA_MetSO_reductase"/>
</dbReference>
<proteinExistence type="inferred from homology"/>
<dbReference type="Proteomes" id="UP000237752">
    <property type="component" value="Unassembled WGS sequence"/>
</dbReference>
<dbReference type="Pfam" id="PF01625">
    <property type="entry name" value="PMSR"/>
    <property type="match status" value="1"/>
</dbReference>
<dbReference type="GO" id="GO:0005737">
    <property type="term" value="C:cytoplasm"/>
    <property type="evidence" value="ECO:0007669"/>
    <property type="project" value="TreeGrafter"/>
</dbReference>
<dbReference type="EMBL" id="PVUE01000001">
    <property type="protein sequence ID" value="PRZ44263.1"/>
    <property type="molecule type" value="Genomic_DNA"/>
</dbReference>
<dbReference type="PANTHER" id="PTHR42799:SF2">
    <property type="entry name" value="MITOCHONDRIAL PEPTIDE METHIONINE SULFOXIDE REDUCTASE"/>
    <property type="match status" value="1"/>
</dbReference>
<dbReference type="OrthoDB" id="4174719at2"/>
<evidence type="ECO:0000256" key="3">
    <source>
        <dbReference type="ARBA" id="ARBA00048782"/>
    </source>
</evidence>
<dbReference type="SUPFAM" id="SSF55068">
    <property type="entry name" value="Peptide methionine sulfoxide reductase"/>
    <property type="match status" value="1"/>
</dbReference>
<evidence type="ECO:0000256" key="2">
    <source>
        <dbReference type="ARBA" id="ARBA00047806"/>
    </source>
</evidence>
<dbReference type="PANTHER" id="PTHR42799">
    <property type="entry name" value="MITOCHONDRIAL PEPTIDE METHIONINE SULFOXIDE REDUCTASE"/>
    <property type="match status" value="1"/>
</dbReference>
<evidence type="ECO:0000256" key="1">
    <source>
        <dbReference type="ARBA" id="ARBA00023002"/>
    </source>
</evidence>
<dbReference type="NCBIfam" id="TIGR00401">
    <property type="entry name" value="msrA"/>
    <property type="match status" value="1"/>
</dbReference>
<comment type="catalytic activity">
    <reaction evidence="2 4">
        <text>L-methionyl-[protein] + [thioredoxin]-disulfide + H2O = L-methionyl-(S)-S-oxide-[protein] + [thioredoxin]-dithiol</text>
        <dbReference type="Rhea" id="RHEA:14217"/>
        <dbReference type="Rhea" id="RHEA-COMP:10698"/>
        <dbReference type="Rhea" id="RHEA-COMP:10700"/>
        <dbReference type="Rhea" id="RHEA-COMP:12313"/>
        <dbReference type="Rhea" id="RHEA-COMP:12315"/>
        <dbReference type="ChEBI" id="CHEBI:15377"/>
        <dbReference type="ChEBI" id="CHEBI:16044"/>
        <dbReference type="ChEBI" id="CHEBI:29950"/>
        <dbReference type="ChEBI" id="CHEBI:44120"/>
        <dbReference type="ChEBI" id="CHEBI:50058"/>
        <dbReference type="EC" id="1.8.4.11"/>
    </reaction>
</comment>
<dbReference type="AlphaFoldDB" id="A0A2T1A6M8"/>
<feature type="domain" description="Peptide methionine sulphoxide reductase MsrA" evidence="5">
    <location>
        <begin position="40"/>
        <end position="193"/>
    </location>
</feature>
<keyword evidence="1 4" id="KW-0560">Oxidoreductase</keyword>
<reference evidence="6 7" key="1">
    <citation type="submission" date="2018-03" db="EMBL/GenBank/DDBJ databases">
        <title>Genomic Encyclopedia of Archaeal and Bacterial Type Strains, Phase II (KMG-II): from individual species to whole genera.</title>
        <authorList>
            <person name="Goeker M."/>
        </authorList>
    </citation>
    <scope>NUCLEOTIDE SEQUENCE [LARGE SCALE GENOMIC DNA]</scope>
    <source>
        <strain evidence="6 7">DSM 100065</strain>
    </source>
</reference>
<dbReference type="Gene3D" id="3.30.1060.10">
    <property type="entry name" value="Peptide methionine sulphoxide reductase MsrA"/>
    <property type="match status" value="1"/>
</dbReference>
<organism evidence="6 7">
    <name type="scientific">Antricoccus suffuscus</name>
    <dbReference type="NCBI Taxonomy" id="1629062"/>
    <lineage>
        <taxon>Bacteria</taxon>
        <taxon>Bacillati</taxon>
        <taxon>Actinomycetota</taxon>
        <taxon>Actinomycetes</taxon>
        <taxon>Geodermatophilales</taxon>
        <taxon>Antricoccaceae</taxon>
        <taxon>Antricoccus</taxon>
    </lineage>
</organism>
<comment type="caution">
    <text evidence="6">The sequence shown here is derived from an EMBL/GenBank/DDBJ whole genome shotgun (WGS) entry which is preliminary data.</text>
</comment>
<evidence type="ECO:0000259" key="5">
    <source>
        <dbReference type="Pfam" id="PF01625"/>
    </source>
</evidence>
<protein>
    <recommendedName>
        <fullName evidence="4">Peptide methionine sulfoxide reductase MsrA</fullName>
        <shortName evidence="4">Protein-methionine-S-oxide reductase</shortName>
        <ecNumber evidence="4">1.8.4.11</ecNumber>
    </recommendedName>
    <alternativeName>
        <fullName evidence="4">Peptide-methionine (S)-S-oxide reductase</fullName>
        <shortName evidence="4">Peptide Met(O) reductase</shortName>
    </alternativeName>
</protein>
<dbReference type="HAMAP" id="MF_01401">
    <property type="entry name" value="MsrA"/>
    <property type="match status" value="1"/>
</dbReference>
<evidence type="ECO:0000313" key="7">
    <source>
        <dbReference type="Proteomes" id="UP000237752"/>
    </source>
</evidence>
<evidence type="ECO:0000313" key="6">
    <source>
        <dbReference type="EMBL" id="PRZ44263.1"/>
    </source>
</evidence>